<feature type="compositionally biased region" description="Polar residues" evidence="2">
    <location>
        <begin position="73"/>
        <end position="87"/>
    </location>
</feature>
<reference evidence="4 5" key="1">
    <citation type="submission" date="2023-10" db="EMBL/GenBank/DDBJ databases">
        <title>Chromosome-scale genome assembly provides insights into flower coloration mechanisms of Canna indica.</title>
        <authorList>
            <person name="Li C."/>
        </authorList>
    </citation>
    <scope>NUCLEOTIDE SEQUENCE [LARGE SCALE GENOMIC DNA]</scope>
    <source>
        <tissue evidence="4">Flower</tissue>
    </source>
</reference>
<dbReference type="GO" id="GO:0006457">
    <property type="term" value="P:protein folding"/>
    <property type="evidence" value="ECO:0007669"/>
    <property type="project" value="InterPro"/>
</dbReference>
<evidence type="ECO:0000256" key="1">
    <source>
        <dbReference type="ARBA" id="ARBA00023186"/>
    </source>
</evidence>
<dbReference type="EMBL" id="CP136890">
    <property type="protein sequence ID" value="WOK94957.1"/>
    <property type="molecule type" value="Genomic_DNA"/>
</dbReference>
<dbReference type="Gene3D" id="1.10.287.110">
    <property type="entry name" value="DnaJ domain"/>
    <property type="match status" value="1"/>
</dbReference>
<dbReference type="PANTHER" id="PTHR24078:SF553">
    <property type="entry name" value="DNAJ HOMOLOG SUBFAMILY B MEMBER 5"/>
    <property type="match status" value="1"/>
</dbReference>
<keyword evidence="5" id="KW-1185">Reference proteome</keyword>
<dbReference type="GO" id="GO:0005829">
    <property type="term" value="C:cytosol"/>
    <property type="evidence" value="ECO:0007669"/>
    <property type="project" value="TreeGrafter"/>
</dbReference>
<sequence>MERDEVGRMPLEMYRCFGGGVSSLLEVATAAATLAGGNNKVKGFGGNRKVLSNPQKRAIYDQYGEEGLKDMNSPGSQNGASNGSGVNLNPRDADDIFADFFGSSNPFGFEYMNRAKSTRFSTESSGTFGGFGGSGNKFKSYTEGVGSSTNLQKAPAIERKLACTLEELYTGTKRKMKISRNVKQPDGRLVLENEILTIEVKPGWKKGTKITFPDKGNEQFNQPPADLIFIIDEKPHDVYKRDGNDLIVHQKILLVDALAGTKINLKTLDGRDLVIDITDVVKPNYELVIENEGMPIARDPGNKGNLTIKFDVKFPSRLTTEQRAGIRRILGG</sequence>
<dbReference type="InterPro" id="IPR002939">
    <property type="entry name" value="DnaJ_C"/>
</dbReference>
<dbReference type="PANTHER" id="PTHR24078">
    <property type="entry name" value="DNAJ HOMOLOG SUBFAMILY C MEMBER"/>
    <property type="match status" value="1"/>
</dbReference>
<gene>
    <name evidence="4" type="ORF">Cni_G03662</name>
</gene>
<evidence type="ECO:0000256" key="2">
    <source>
        <dbReference type="SAM" id="MobiDB-lite"/>
    </source>
</evidence>
<evidence type="ECO:0000313" key="5">
    <source>
        <dbReference type="Proteomes" id="UP001327560"/>
    </source>
</evidence>
<dbReference type="GO" id="GO:0051082">
    <property type="term" value="F:unfolded protein binding"/>
    <property type="evidence" value="ECO:0007669"/>
    <property type="project" value="InterPro"/>
</dbReference>
<evidence type="ECO:0000259" key="3">
    <source>
        <dbReference type="Pfam" id="PF01556"/>
    </source>
</evidence>
<dbReference type="CDD" id="cd10747">
    <property type="entry name" value="DnaJ_C"/>
    <property type="match status" value="1"/>
</dbReference>
<proteinExistence type="predicted"/>
<feature type="region of interest" description="Disordered" evidence="2">
    <location>
        <begin position="66"/>
        <end position="87"/>
    </location>
</feature>
<dbReference type="FunFam" id="2.60.260.20:FF:000030">
    <property type="entry name" value="DNAJ heat shock family protein"/>
    <property type="match status" value="1"/>
</dbReference>
<dbReference type="Gene3D" id="2.60.260.20">
    <property type="entry name" value="Urease metallochaperone UreE, N-terminal domain"/>
    <property type="match status" value="2"/>
</dbReference>
<dbReference type="GO" id="GO:0051087">
    <property type="term" value="F:protein-folding chaperone binding"/>
    <property type="evidence" value="ECO:0007669"/>
    <property type="project" value="TreeGrafter"/>
</dbReference>
<keyword evidence="1" id="KW-0143">Chaperone</keyword>
<dbReference type="InterPro" id="IPR036869">
    <property type="entry name" value="J_dom_sf"/>
</dbReference>
<organism evidence="4 5">
    <name type="scientific">Canna indica</name>
    <name type="common">Indian-shot</name>
    <dbReference type="NCBI Taxonomy" id="4628"/>
    <lineage>
        <taxon>Eukaryota</taxon>
        <taxon>Viridiplantae</taxon>
        <taxon>Streptophyta</taxon>
        <taxon>Embryophyta</taxon>
        <taxon>Tracheophyta</taxon>
        <taxon>Spermatophyta</taxon>
        <taxon>Magnoliopsida</taxon>
        <taxon>Liliopsida</taxon>
        <taxon>Zingiberales</taxon>
        <taxon>Cannaceae</taxon>
        <taxon>Canna</taxon>
    </lineage>
</organism>
<dbReference type="InterPro" id="IPR051339">
    <property type="entry name" value="DnaJ_subfamily_B"/>
</dbReference>
<dbReference type="AlphaFoldDB" id="A0AAQ3Q3R2"/>
<dbReference type="Pfam" id="PF01556">
    <property type="entry name" value="DnaJ_C"/>
    <property type="match status" value="1"/>
</dbReference>
<dbReference type="SUPFAM" id="SSF46565">
    <property type="entry name" value="Chaperone J-domain"/>
    <property type="match status" value="1"/>
</dbReference>
<accession>A0AAQ3Q3R2</accession>
<feature type="domain" description="Chaperone DnaJ C-terminal" evidence="3">
    <location>
        <begin position="157"/>
        <end position="315"/>
    </location>
</feature>
<dbReference type="FunFam" id="2.60.260.20:FF:000002">
    <property type="entry name" value="Dnaj homolog subfamily b member"/>
    <property type="match status" value="1"/>
</dbReference>
<evidence type="ECO:0000313" key="4">
    <source>
        <dbReference type="EMBL" id="WOK94957.1"/>
    </source>
</evidence>
<dbReference type="SUPFAM" id="SSF49493">
    <property type="entry name" value="HSP40/DnaJ peptide-binding domain"/>
    <property type="match status" value="2"/>
</dbReference>
<dbReference type="Proteomes" id="UP001327560">
    <property type="component" value="Chromosome 1"/>
</dbReference>
<protein>
    <recommendedName>
        <fullName evidence="3">Chaperone DnaJ C-terminal domain-containing protein</fullName>
    </recommendedName>
</protein>
<dbReference type="InterPro" id="IPR008971">
    <property type="entry name" value="HSP40/DnaJ_pept-bd"/>
</dbReference>
<name>A0AAQ3Q3R2_9LILI</name>